<feature type="signal peptide" evidence="8">
    <location>
        <begin position="1"/>
        <end position="28"/>
    </location>
</feature>
<dbReference type="AlphaFoldDB" id="B8KTR2"/>
<reference evidence="10" key="1">
    <citation type="journal article" date="2013" name="BMC Microbiol.">
        <title>Taxonomy and evolution of bacteriochlorophyll a-containing members of the OM60/NOR5 clade of marine gammaproteobacteria: description of Luminiphilus syltensis gen. nov., sp. nov., reclassification of Haliea rubra as Pseudohaliea rubra gen. nov., comb. nov., and emendation of Chromatocurvus halotolerans.</title>
        <authorList>
            <person name="Spring S."/>
            <person name="Riedel T."/>
            <person name="Sproer C."/>
            <person name="Yan S."/>
            <person name="Harder J."/>
            <person name="Fuchs B.M."/>
        </authorList>
    </citation>
    <scope>NUCLEOTIDE SEQUENCE [LARGE SCALE GENOMIC DNA]</scope>
    <source>
        <strain evidence="10">NOR51-B</strain>
    </source>
</reference>
<dbReference type="eggNOG" id="COG2067">
    <property type="taxonomic scope" value="Bacteria"/>
</dbReference>
<feature type="chain" id="PRO_5002875966" evidence="8">
    <location>
        <begin position="29"/>
        <end position="461"/>
    </location>
</feature>
<dbReference type="EMBL" id="DS999411">
    <property type="protein sequence ID" value="EED36954.1"/>
    <property type="molecule type" value="Genomic_DNA"/>
</dbReference>
<keyword evidence="6" id="KW-0472">Membrane</keyword>
<dbReference type="SUPFAM" id="SSF56935">
    <property type="entry name" value="Porins"/>
    <property type="match status" value="1"/>
</dbReference>
<dbReference type="GO" id="GO:0015483">
    <property type="term" value="F:long-chain fatty acid transporting porin activity"/>
    <property type="evidence" value="ECO:0007669"/>
    <property type="project" value="TreeGrafter"/>
</dbReference>
<keyword evidence="5 8" id="KW-0732">Signal</keyword>
<dbReference type="OrthoDB" id="19849at2"/>
<dbReference type="Pfam" id="PF03349">
    <property type="entry name" value="Toluene_X"/>
    <property type="match status" value="1"/>
</dbReference>
<sequence length="461" mass="48975">MFSPVKRCSHQIIGAALFCGFLATPAFATNGYLTHGIGTHNKALAGSGDATPRMAIDAANNPASGVKLPRSLDLGLAIFSPRREYSVSESQLNGQFGAFSLAEGTVKSDRDYFVIPYLAKNWRLDDNSAVTLSTYGRGGMNTDYRGGAASFDPDGPGPAPVGTFRGTFGAGDAGVNLSQAFLEIAYSMQRADWSLGIAPVIAYQMFEATGLASFAPFTRTFAASGGTQSPENLTDRGSDSSFGYGVKLGAIWQASEALALSLAYQSETKMDAFDDYSDLFAESGDFDIPASTRLGISYAVAPRVMLHFDIEHTQYGDVGSVGNPLSSVIGCPSAGLGGTEIENCLGGKEGFGFGWDDVTVYQAGIEWQPSALPNLTWLAGYNYGEQPIDDSDAVINILAPGVVEQHFTGGFRLMLDSGDMLSAAIMYAPKKSVSGANFFDPTQQVELSMKQFEIEVSYTFN</sequence>
<dbReference type="GO" id="GO:0009279">
    <property type="term" value="C:cell outer membrane"/>
    <property type="evidence" value="ECO:0007669"/>
    <property type="project" value="UniProtKB-SubCell"/>
</dbReference>
<protein>
    <submittedName>
        <fullName evidence="9">SalD</fullName>
    </submittedName>
</protein>
<evidence type="ECO:0000256" key="4">
    <source>
        <dbReference type="ARBA" id="ARBA00022692"/>
    </source>
</evidence>
<dbReference type="InterPro" id="IPR005017">
    <property type="entry name" value="OMPP1/FadL/TodX"/>
</dbReference>
<dbReference type="RefSeq" id="WP_009021695.1">
    <property type="nucleotide sequence ID" value="NZ_DS999411.1"/>
</dbReference>
<name>B8KTR2_9GAMM</name>
<evidence type="ECO:0000313" key="10">
    <source>
        <dbReference type="Proteomes" id="UP000004699"/>
    </source>
</evidence>
<evidence type="ECO:0000256" key="2">
    <source>
        <dbReference type="ARBA" id="ARBA00008163"/>
    </source>
</evidence>
<evidence type="ECO:0000256" key="6">
    <source>
        <dbReference type="ARBA" id="ARBA00023136"/>
    </source>
</evidence>
<evidence type="ECO:0000313" key="9">
    <source>
        <dbReference type="EMBL" id="EED36954.1"/>
    </source>
</evidence>
<dbReference type="HOGENOM" id="CLU_035981_1_0_6"/>
<comment type="similarity">
    <text evidence="2">Belongs to the OmpP1/FadL family.</text>
</comment>
<gene>
    <name evidence="9" type="ORF">NOR51B_2907</name>
</gene>
<dbReference type="PANTHER" id="PTHR35093">
    <property type="entry name" value="OUTER MEMBRANE PROTEIN NMB0088-RELATED"/>
    <property type="match status" value="1"/>
</dbReference>
<evidence type="ECO:0000256" key="3">
    <source>
        <dbReference type="ARBA" id="ARBA00022452"/>
    </source>
</evidence>
<dbReference type="STRING" id="565045.NOR51B_2907"/>
<keyword evidence="7" id="KW-0998">Cell outer membrane</keyword>
<evidence type="ECO:0000256" key="5">
    <source>
        <dbReference type="ARBA" id="ARBA00022729"/>
    </source>
</evidence>
<dbReference type="PANTHER" id="PTHR35093:SF8">
    <property type="entry name" value="OUTER MEMBRANE PROTEIN NMB0088-RELATED"/>
    <property type="match status" value="1"/>
</dbReference>
<proteinExistence type="inferred from homology"/>
<dbReference type="Proteomes" id="UP000004699">
    <property type="component" value="Unassembled WGS sequence"/>
</dbReference>
<evidence type="ECO:0000256" key="8">
    <source>
        <dbReference type="SAM" id="SignalP"/>
    </source>
</evidence>
<evidence type="ECO:0000256" key="1">
    <source>
        <dbReference type="ARBA" id="ARBA00004571"/>
    </source>
</evidence>
<dbReference type="Gene3D" id="2.40.160.60">
    <property type="entry name" value="Outer membrane protein transport protein (OMPP1/FadL/TodX)"/>
    <property type="match status" value="1"/>
</dbReference>
<keyword evidence="10" id="KW-1185">Reference proteome</keyword>
<keyword evidence="4" id="KW-0812">Transmembrane</keyword>
<comment type="subcellular location">
    <subcellularLocation>
        <location evidence="1">Cell outer membrane</location>
        <topology evidence="1">Multi-pass membrane protein</topology>
    </subcellularLocation>
</comment>
<accession>B8KTR2</accession>
<keyword evidence="3" id="KW-1134">Transmembrane beta strand</keyword>
<evidence type="ECO:0000256" key="7">
    <source>
        <dbReference type="ARBA" id="ARBA00023237"/>
    </source>
</evidence>
<organism evidence="9 10">
    <name type="scientific">Luminiphilus syltensis NOR5-1B</name>
    <dbReference type="NCBI Taxonomy" id="565045"/>
    <lineage>
        <taxon>Bacteria</taxon>
        <taxon>Pseudomonadati</taxon>
        <taxon>Pseudomonadota</taxon>
        <taxon>Gammaproteobacteria</taxon>
        <taxon>Cellvibrionales</taxon>
        <taxon>Halieaceae</taxon>
        <taxon>Luminiphilus</taxon>
    </lineage>
</organism>